<dbReference type="SUPFAM" id="SSF53098">
    <property type="entry name" value="Ribonuclease H-like"/>
    <property type="match status" value="1"/>
</dbReference>
<name>A0A9P7BF25_9ASCO</name>
<dbReference type="OrthoDB" id="5953249at2759"/>
<dbReference type="InterPro" id="IPR040151">
    <property type="entry name" value="Gfd2/YDR514C-like"/>
</dbReference>
<dbReference type="Pfam" id="PF21762">
    <property type="entry name" value="DEDDh_C"/>
    <property type="match status" value="1"/>
</dbReference>
<dbReference type="InterPro" id="IPR036397">
    <property type="entry name" value="RNaseH_sf"/>
</dbReference>
<feature type="compositionally biased region" description="Basic and acidic residues" evidence="1">
    <location>
        <begin position="23"/>
        <end position="32"/>
    </location>
</feature>
<dbReference type="PANTHER" id="PTHR28083">
    <property type="entry name" value="GOOD FOR FULL DBP5 ACTIVITY PROTEIN 2"/>
    <property type="match status" value="1"/>
</dbReference>
<dbReference type="GO" id="GO:0005634">
    <property type="term" value="C:nucleus"/>
    <property type="evidence" value="ECO:0007669"/>
    <property type="project" value="TreeGrafter"/>
</dbReference>
<protein>
    <recommendedName>
        <fullName evidence="2">Gfd2/YDR514C-like C-terminal domain-containing protein</fullName>
    </recommendedName>
</protein>
<feature type="compositionally biased region" description="Polar residues" evidence="1">
    <location>
        <begin position="432"/>
        <end position="443"/>
    </location>
</feature>
<dbReference type="InterPro" id="IPR048519">
    <property type="entry name" value="Gfd2/YDR514C-like_C"/>
</dbReference>
<dbReference type="Proteomes" id="UP000697127">
    <property type="component" value="Unassembled WGS sequence"/>
</dbReference>
<sequence length="542" mass="62465">MAPSKSSNISENKSSASNIIKSYKKDNIEKKTKNGNKNKSNKTNDINNNDQRRSEYPLIERSFLNHNSYPDINTDNYETLEDLLSSENEIDKSFESDNDDYDGYDDDDSFTKEKKKSIKDEEIGDDVEEDDYSKSNLKDIFDLDQSRSPDSRKFNSLDSQLKYEIEKCINNLKPQYKIPTNPISKRIKDETQIDSLDISNKKKNLQVSNDKNNNTGYRYLSVEESIELVNKREYTLISIDNEFFERSMSKVIEIGLSIYNPSYQKFALFPQFFHIHFIIKEFINLRNGVFVPDSKMNNTTGQSIIISKNDIPSAMSLVFKMLGPKVCLVGHNISGDLSSFKYLNYQIPSEFNVIDTVKLWYSFIGNTNNKSALSYILDKLGIPNSFLHNGANDAYYTLVVCLMLTSPELINNLSFHKKKIVQPIDTETIDNSSPNINIITKQKPQPPDFSNLDPEEAEIKLKRWNRKQIKLEEKEKKKKMNKVKTTESIHIRCSIDNDSIAKKMRSGASRKNGSKNPAVNKFFKPKDYDEENLIRKLEELGV</sequence>
<feature type="compositionally biased region" description="Low complexity" evidence="1">
    <location>
        <begin position="1"/>
        <end position="21"/>
    </location>
</feature>
<evidence type="ECO:0000256" key="1">
    <source>
        <dbReference type="SAM" id="MobiDB-lite"/>
    </source>
</evidence>
<dbReference type="PANTHER" id="PTHR28083:SF1">
    <property type="entry name" value="GOOD FOR FULL DBP5 ACTIVITY PROTEIN 2"/>
    <property type="match status" value="1"/>
</dbReference>
<feature type="compositionally biased region" description="Acidic residues" evidence="1">
    <location>
        <begin position="122"/>
        <end position="131"/>
    </location>
</feature>
<dbReference type="EMBL" id="PUHW01000231">
    <property type="protein sequence ID" value="KAG0687665.1"/>
    <property type="molecule type" value="Genomic_DNA"/>
</dbReference>
<feature type="region of interest" description="Disordered" evidence="1">
    <location>
        <begin position="93"/>
        <end position="131"/>
    </location>
</feature>
<feature type="region of interest" description="Disordered" evidence="1">
    <location>
        <begin position="504"/>
        <end position="523"/>
    </location>
</feature>
<dbReference type="GO" id="GO:0003676">
    <property type="term" value="F:nucleic acid binding"/>
    <property type="evidence" value="ECO:0007669"/>
    <property type="project" value="InterPro"/>
</dbReference>
<dbReference type="InterPro" id="IPR012337">
    <property type="entry name" value="RNaseH-like_sf"/>
</dbReference>
<feature type="region of interest" description="Disordered" evidence="1">
    <location>
        <begin position="432"/>
        <end position="452"/>
    </location>
</feature>
<feature type="domain" description="Gfd2/YDR514C-like C-terminal" evidence="2">
    <location>
        <begin position="236"/>
        <end position="402"/>
    </location>
</feature>
<proteinExistence type="predicted"/>
<accession>A0A9P7BF25</accession>
<evidence type="ECO:0000259" key="2">
    <source>
        <dbReference type="Pfam" id="PF21762"/>
    </source>
</evidence>
<dbReference type="Gene3D" id="3.30.420.10">
    <property type="entry name" value="Ribonuclease H-like superfamily/Ribonuclease H"/>
    <property type="match status" value="1"/>
</dbReference>
<comment type="caution">
    <text evidence="3">The sequence shown here is derived from an EMBL/GenBank/DDBJ whole genome shotgun (WGS) entry which is preliminary data.</text>
</comment>
<reference evidence="3" key="1">
    <citation type="submission" date="2020-11" db="EMBL/GenBank/DDBJ databases">
        <title>Kefir isolates.</title>
        <authorList>
            <person name="Marcisauskas S."/>
            <person name="Kim Y."/>
            <person name="Blasche S."/>
        </authorList>
    </citation>
    <scope>NUCLEOTIDE SEQUENCE</scope>
    <source>
        <strain evidence="3">Olga-1</strain>
    </source>
</reference>
<evidence type="ECO:0000313" key="4">
    <source>
        <dbReference type="Proteomes" id="UP000697127"/>
    </source>
</evidence>
<organism evidence="3 4">
    <name type="scientific">Pichia californica</name>
    <dbReference type="NCBI Taxonomy" id="460514"/>
    <lineage>
        <taxon>Eukaryota</taxon>
        <taxon>Fungi</taxon>
        <taxon>Dikarya</taxon>
        <taxon>Ascomycota</taxon>
        <taxon>Saccharomycotina</taxon>
        <taxon>Pichiomycetes</taxon>
        <taxon>Pichiales</taxon>
        <taxon>Pichiaceae</taxon>
        <taxon>Pichia</taxon>
    </lineage>
</organism>
<feature type="compositionally biased region" description="Acidic residues" evidence="1">
    <location>
        <begin position="96"/>
        <end position="108"/>
    </location>
</feature>
<gene>
    <name evidence="3" type="ORF">C6P40_002053</name>
</gene>
<keyword evidence="4" id="KW-1185">Reference proteome</keyword>
<dbReference type="AlphaFoldDB" id="A0A9P7BF25"/>
<feature type="region of interest" description="Disordered" evidence="1">
    <location>
        <begin position="1"/>
        <end position="57"/>
    </location>
</feature>
<evidence type="ECO:0000313" key="3">
    <source>
        <dbReference type="EMBL" id="KAG0687665.1"/>
    </source>
</evidence>